<sequence>IGSSTDTTLGSTDTTQTSIGRTHSSKESSFFLGLLSIPWSNLPIQPKCYPYLEDLYQNNSS</sequence>
<evidence type="ECO:0000256" key="1">
    <source>
        <dbReference type="SAM" id="MobiDB-lite"/>
    </source>
</evidence>
<evidence type="ECO:0000313" key="2">
    <source>
        <dbReference type="EMBL" id="MBA0716081.1"/>
    </source>
</evidence>
<proteinExistence type="predicted"/>
<gene>
    <name evidence="2" type="ORF">Golax_014947</name>
</gene>
<dbReference type="Proteomes" id="UP000593574">
    <property type="component" value="Unassembled WGS sequence"/>
</dbReference>
<dbReference type="EMBL" id="JABEZV010000007">
    <property type="protein sequence ID" value="MBA0716081.1"/>
    <property type="molecule type" value="Genomic_DNA"/>
</dbReference>
<comment type="caution">
    <text evidence="2">The sequence shown here is derived from an EMBL/GenBank/DDBJ whole genome shotgun (WGS) entry which is preliminary data.</text>
</comment>
<evidence type="ECO:0000313" key="3">
    <source>
        <dbReference type="Proteomes" id="UP000593574"/>
    </source>
</evidence>
<feature type="region of interest" description="Disordered" evidence="1">
    <location>
        <begin position="1"/>
        <end position="25"/>
    </location>
</feature>
<accession>A0A7J8ZWA8</accession>
<reference evidence="2 3" key="1">
    <citation type="journal article" date="2019" name="Genome Biol. Evol.">
        <title>Insights into the evolution of the New World diploid cottons (Gossypium, subgenus Houzingenia) based on genome sequencing.</title>
        <authorList>
            <person name="Grover C.E."/>
            <person name="Arick M.A. 2nd"/>
            <person name="Thrash A."/>
            <person name="Conover J.L."/>
            <person name="Sanders W.S."/>
            <person name="Peterson D.G."/>
            <person name="Frelichowski J.E."/>
            <person name="Scheffler J.A."/>
            <person name="Scheffler B.E."/>
            <person name="Wendel J.F."/>
        </authorList>
    </citation>
    <scope>NUCLEOTIDE SEQUENCE [LARGE SCALE GENOMIC DNA]</scope>
    <source>
        <strain evidence="2">4</strain>
        <tissue evidence="2">Leaf</tissue>
    </source>
</reference>
<feature type="non-terminal residue" evidence="2">
    <location>
        <position position="1"/>
    </location>
</feature>
<protein>
    <submittedName>
        <fullName evidence="2">Uncharacterized protein</fullName>
    </submittedName>
</protein>
<organism evidence="2 3">
    <name type="scientific">Gossypium laxum</name>
    <dbReference type="NCBI Taxonomy" id="34288"/>
    <lineage>
        <taxon>Eukaryota</taxon>
        <taxon>Viridiplantae</taxon>
        <taxon>Streptophyta</taxon>
        <taxon>Embryophyta</taxon>
        <taxon>Tracheophyta</taxon>
        <taxon>Spermatophyta</taxon>
        <taxon>Magnoliopsida</taxon>
        <taxon>eudicotyledons</taxon>
        <taxon>Gunneridae</taxon>
        <taxon>Pentapetalae</taxon>
        <taxon>rosids</taxon>
        <taxon>malvids</taxon>
        <taxon>Malvales</taxon>
        <taxon>Malvaceae</taxon>
        <taxon>Malvoideae</taxon>
        <taxon>Gossypium</taxon>
    </lineage>
</organism>
<feature type="non-terminal residue" evidence="2">
    <location>
        <position position="61"/>
    </location>
</feature>
<dbReference type="AlphaFoldDB" id="A0A7J8ZWA8"/>
<name>A0A7J8ZWA8_9ROSI</name>
<keyword evidence="3" id="KW-1185">Reference proteome</keyword>
<feature type="compositionally biased region" description="Low complexity" evidence="1">
    <location>
        <begin position="1"/>
        <end position="18"/>
    </location>
</feature>